<evidence type="ECO:0000313" key="6">
    <source>
        <dbReference type="EMBL" id="MBS7527972.1"/>
    </source>
</evidence>
<dbReference type="PANTHER" id="PTHR42734:SF17">
    <property type="entry name" value="METAL TRANSPORT SYSTEM ATP-BINDING PROTEIN TM_0124-RELATED"/>
    <property type="match status" value="1"/>
</dbReference>
<evidence type="ECO:0000256" key="1">
    <source>
        <dbReference type="ARBA" id="ARBA00005417"/>
    </source>
</evidence>
<dbReference type="InterPro" id="IPR027417">
    <property type="entry name" value="P-loop_NTPase"/>
</dbReference>
<keyword evidence="7" id="KW-1185">Reference proteome</keyword>
<sequence length="262" mass="28666">MNAFNHTDHNSAVCIENLMVKYSETPVISGVSFNVESGDYLGIIGPNGGGKTTLLKAIIGLIPYASGNITVYGKKPGKLGRLISYVPQMTTLERTFPITVREVVLTGTLDAAFKPFHRYTKSDKEKADELLHTVGIYKLKERMISELSGGEFQKMLIARALAVNPKLMLLDEPTASVDANARDQIFSLLNELNRHMTIILVTHDLSAVSSHVKTLACLNGKLVYHGATELNEAVVNALYGCPIDLIAHGVPHRVLKMHEEGE</sequence>
<dbReference type="Pfam" id="PF00005">
    <property type="entry name" value="ABC_tran"/>
    <property type="match status" value="1"/>
</dbReference>
<gene>
    <name evidence="6" type="ORF">KHM83_14900</name>
</gene>
<dbReference type="InterPro" id="IPR003593">
    <property type="entry name" value="AAA+_ATPase"/>
</dbReference>
<comment type="similarity">
    <text evidence="1">Belongs to the ABC transporter superfamily.</text>
</comment>
<evidence type="ECO:0000256" key="2">
    <source>
        <dbReference type="ARBA" id="ARBA00022448"/>
    </source>
</evidence>
<keyword evidence="2" id="KW-0813">Transport</keyword>
<comment type="caution">
    <text evidence="6">The sequence shown here is derived from an EMBL/GenBank/DDBJ whole genome shotgun (WGS) entry which is preliminary data.</text>
</comment>
<keyword evidence="3" id="KW-0547">Nucleotide-binding</keyword>
<dbReference type="InterPro" id="IPR003439">
    <property type="entry name" value="ABC_transporter-like_ATP-bd"/>
</dbReference>
<dbReference type="InterPro" id="IPR017871">
    <property type="entry name" value="ABC_transporter-like_CS"/>
</dbReference>
<evidence type="ECO:0000256" key="3">
    <source>
        <dbReference type="ARBA" id="ARBA00022741"/>
    </source>
</evidence>
<dbReference type="PROSITE" id="PS50893">
    <property type="entry name" value="ABC_TRANSPORTER_2"/>
    <property type="match status" value="1"/>
</dbReference>
<dbReference type="CDD" id="cd03235">
    <property type="entry name" value="ABC_Metallic_Cations"/>
    <property type="match status" value="1"/>
</dbReference>
<dbReference type="GO" id="GO:0005524">
    <property type="term" value="F:ATP binding"/>
    <property type="evidence" value="ECO:0007669"/>
    <property type="project" value="UniProtKB-KW"/>
</dbReference>
<dbReference type="EMBL" id="JAHBCL010000028">
    <property type="protein sequence ID" value="MBS7527972.1"/>
    <property type="molecule type" value="Genomic_DNA"/>
</dbReference>
<dbReference type="Proteomes" id="UP000746471">
    <property type="component" value="Unassembled WGS sequence"/>
</dbReference>
<dbReference type="SMART" id="SM00382">
    <property type="entry name" value="AAA"/>
    <property type="match status" value="1"/>
</dbReference>
<feature type="domain" description="ABC transporter" evidence="5">
    <location>
        <begin position="13"/>
        <end position="245"/>
    </location>
</feature>
<dbReference type="PANTHER" id="PTHR42734">
    <property type="entry name" value="METAL TRANSPORT SYSTEM ATP-BINDING PROTEIN TM_0124-RELATED"/>
    <property type="match status" value="1"/>
</dbReference>
<dbReference type="PROSITE" id="PS00211">
    <property type="entry name" value="ABC_TRANSPORTER_1"/>
    <property type="match status" value="1"/>
</dbReference>
<dbReference type="SUPFAM" id="SSF52540">
    <property type="entry name" value="P-loop containing nucleoside triphosphate hydrolases"/>
    <property type="match status" value="1"/>
</dbReference>
<reference evidence="6 7" key="1">
    <citation type="submission" date="2021-05" db="EMBL/GenBank/DDBJ databases">
        <title>Fusibacter ferrireducens sp. nov., an anaerobic, sulfur- and Fe-reducing bacterium isolated from the mangrove sediment.</title>
        <authorList>
            <person name="Qiu D."/>
        </authorList>
    </citation>
    <scope>NUCLEOTIDE SEQUENCE [LARGE SCALE GENOMIC DNA]</scope>
    <source>
        <strain evidence="6 7">DSM 12116</strain>
    </source>
</reference>
<dbReference type="RefSeq" id="WP_213237832.1">
    <property type="nucleotide sequence ID" value="NZ_JAHBCL010000028.1"/>
</dbReference>
<keyword evidence="4 6" id="KW-0067">ATP-binding</keyword>
<evidence type="ECO:0000313" key="7">
    <source>
        <dbReference type="Proteomes" id="UP000746471"/>
    </source>
</evidence>
<organism evidence="6 7">
    <name type="scientific">Fusibacter paucivorans</name>
    <dbReference type="NCBI Taxonomy" id="76009"/>
    <lineage>
        <taxon>Bacteria</taxon>
        <taxon>Bacillati</taxon>
        <taxon>Bacillota</taxon>
        <taxon>Clostridia</taxon>
        <taxon>Eubacteriales</taxon>
        <taxon>Eubacteriales Family XII. Incertae Sedis</taxon>
        <taxon>Fusibacter</taxon>
    </lineage>
</organism>
<evidence type="ECO:0000256" key="4">
    <source>
        <dbReference type="ARBA" id="ARBA00022840"/>
    </source>
</evidence>
<protein>
    <submittedName>
        <fullName evidence="6">ABC transporter ATP-binding protein</fullName>
    </submittedName>
</protein>
<dbReference type="InterPro" id="IPR050153">
    <property type="entry name" value="Metal_Ion_Import_ABC"/>
</dbReference>
<dbReference type="Gene3D" id="3.40.50.300">
    <property type="entry name" value="P-loop containing nucleotide triphosphate hydrolases"/>
    <property type="match status" value="1"/>
</dbReference>
<accession>A0ABS5PV53</accession>
<evidence type="ECO:0000259" key="5">
    <source>
        <dbReference type="PROSITE" id="PS50893"/>
    </source>
</evidence>
<proteinExistence type="inferred from homology"/>
<name>A0ABS5PV53_9FIRM</name>